<sequence>MASTSAARRPATSAPGDGSRTITVRDSQPIPESNNPNGGSSNGILKLRGGPRSRPRVMWDADVVDNEGCGRKKSKICCIYHKPKRFDESSSESSGDESDSSCGSNDSRKHAHKRPDNGGESNPGPNAYEKGGPKGKRKVEIRPPLTTVSLLARSFDYSIQLATLPMSRFQPAVTRLLAGQSRFELVHRPTAHWPSGSQISVLDSSFNPPTNAHAALAFQSADSSRLLLFSVSNVDKTPKKGDATSVQRLEMIVALAEHLGGDVGVGAVNEPTFVGKSTILRECLGTANEPKLTFLMGWDTITRFFAPRYYPSPSAMVSKLRTFFNDERSSLVCARRGSHPDSEEEGFLHSEYVREFYDGGRIKIVDLDSQVRDISSTDVRNGTIETAEKDCPKEVVDIIKREKLYFWN</sequence>
<dbReference type="Gene3D" id="3.40.50.620">
    <property type="entry name" value="HUPs"/>
    <property type="match status" value="1"/>
</dbReference>
<dbReference type="GO" id="GO:0005634">
    <property type="term" value="C:nucleus"/>
    <property type="evidence" value="ECO:0007669"/>
    <property type="project" value="TreeGrafter"/>
</dbReference>
<dbReference type="PANTHER" id="PTHR31285:SF0">
    <property type="entry name" value="NICOTINAMIDE MONONUCLEOTIDE ADENYLYLTRANSFERASE"/>
    <property type="match status" value="1"/>
</dbReference>
<dbReference type="SUPFAM" id="SSF52374">
    <property type="entry name" value="Nucleotidylyl transferase"/>
    <property type="match status" value="1"/>
</dbReference>
<dbReference type="GO" id="GO:0004865">
    <property type="term" value="F:protein serine/threonine phosphatase inhibitor activity"/>
    <property type="evidence" value="ECO:0007669"/>
    <property type="project" value="InterPro"/>
</dbReference>
<dbReference type="GO" id="GO:0005737">
    <property type="term" value="C:cytoplasm"/>
    <property type="evidence" value="ECO:0007669"/>
    <property type="project" value="TreeGrafter"/>
</dbReference>
<feature type="region of interest" description="Disordered" evidence="1">
    <location>
        <begin position="1"/>
        <end position="57"/>
    </location>
</feature>
<dbReference type="Proteomes" id="UP000663853">
    <property type="component" value="Unassembled WGS sequence"/>
</dbReference>
<dbReference type="GO" id="GO:0000309">
    <property type="term" value="F:nicotinamide-nucleotide adenylyltransferase activity"/>
    <property type="evidence" value="ECO:0007669"/>
    <property type="project" value="TreeGrafter"/>
</dbReference>
<dbReference type="EMBL" id="CAJMXA010003879">
    <property type="protein sequence ID" value="CAE6519450.1"/>
    <property type="molecule type" value="Genomic_DNA"/>
</dbReference>
<proteinExistence type="predicted"/>
<dbReference type="InterPro" id="IPR014729">
    <property type="entry name" value="Rossmann-like_a/b/a_fold"/>
</dbReference>
<dbReference type="GO" id="GO:0016887">
    <property type="term" value="F:ATP hydrolysis activity"/>
    <property type="evidence" value="ECO:0007669"/>
    <property type="project" value="TreeGrafter"/>
</dbReference>
<dbReference type="Pfam" id="PF07491">
    <property type="entry name" value="PPI_Ypi1"/>
    <property type="match status" value="1"/>
</dbReference>
<evidence type="ECO:0000259" key="2">
    <source>
        <dbReference type="Pfam" id="PF01467"/>
    </source>
</evidence>
<reference evidence="3" key="1">
    <citation type="submission" date="2021-01" db="EMBL/GenBank/DDBJ databases">
        <authorList>
            <person name="Kaushik A."/>
        </authorList>
    </citation>
    <scope>NUCLEOTIDE SEQUENCE</scope>
    <source>
        <strain evidence="3">AG6-10EEA</strain>
    </source>
</reference>
<feature type="compositionally biased region" description="Low complexity" evidence="1">
    <location>
        <begin position="1"/>
        <end position="15"/>
    </location>
</feature>
<feature type="compositionally biased region" description="Polar residues" evidence="1">
    <location>
        <begin position="20"/>
        <end position="32"/>
    </location>
</feature>
<organism evidence="3 4">
    <name type="scientific">Rhizoctonia solani</name>
    <dbReference type="NCBI Taxonomy" id="456999"/>
    <lineage>
        <taxon>Eukaryota</taxon>
        <taxon>Fungi</taxon>
        <taxon>Dikarya</taxon>
        <taxon>Basidiomycota</taxon>
        <taxon>Agaricomycotina</taxon>
        <taxon>Agaricomycetes</taxon>
        <taxon>Cantharellales</taxon>
        <taxon>Ceratobasidiaceae</taxon>
        <taxon>Rhizoctonia</taxon>
    </lineage>
</organism>
<dbReference type="InterPro" id="IPR004821">
    <property type="entry name" value="Cyt_trans-like"/>
</dbReference>
<dbReference type="PANTHER" id="PTHR31285">
    <property type="entry name" value="NICOTINAMIDE MONONUCLEOTIDE ADENYLYLTRANSFERASE"/>
    <property type="match status" value="1"/>
</dbReference>
<accession>A0A8H3HJT9</accession>
<feature type="domain" description="Cytidyltransferase-like" evidence="2">
    <location>
        <begin position="203"/>
        <end position="381"/>
    </location>
</feature>
<comment type="caution">
    <text evidence="3">The sequence shown here is derived from an EMBL/GenBank/DDBJ whole genome shotgun (WGS) entry which is preliminary data.</text>
</comment>
<feature type="region of interest" description="Disordered" evidence="1">
    <location>
        <begin position="86"/>
        <end position="141"/>
    </location>
</feature>
<dbReference type="InterPro" id="IPR011107">
    <property type="entry name" value="PPI_Ypi1"/>
</dbReference>
<evidence type="ECO:0000313" key="4">
    <source>
        <dbReference type="Proteomes" id="UP000663853"/>
    </source>
</evidence>
<feature type="compositionally biased region" description="Low complexity" evidence="1">
    <location>
        <begin position="33"/>
        <end position="43"/>
    </location>
</feature>
<dbReference type="AlphaFoldDB" id="A0A8H3HJT9"/>
<name>A0A8H3HJT9_9AGAM</name>
<dbReference type="Pfam" id="PF01467">
    <property type="entry name" value="CTP_transf_like"/>
    <property type="match status" value="1"/>
</dbReference>
<protein>
    <recommendedName>
        <fullName evidence="2">Cytidyltransferase-like domain-containing protein</fullName>
    </recommendedName>
</protein>
<evidence type="ECO:0000313" key="3">
    <source>
        <dbReference type="EMBL" id="CAE6519450.1"/>
    </source>
</evidence>
<gene>
    <name evidence="3" type="ORF">RDB_LOCUS143403</name>
</gene>
<evidence type="ECO:0000256" key="1">
    <source>
        <dbReference type="SAM" id="MobiDB-lite"/>
    </source>
</evidence>